<keyword evidence="7" id="KW-0963">Cytoplasm</keyword>
<dbReference type="InterPro" id="IPR036925">
    <property type="entry name" value="TIF_IF2_dom3_sf"/>
</dbReference>
<feature type="binding site" evidence="7">
    <location>
        <begin position="279"/>
        <end position="282"/>
    </location>
    <ligand>
        <name>GTP</name>
        <dbReference type="ChEBI" id="CHEBI:37565"/>
    </ligand>
</feature>
<dbReference type="GO" id="GO:0005525">
    <property type="term" value="F:GTP binding"/>
    <property type="evidence" value="ECO:0007669"/>
    <property type="project" value="UniProtKB-KW"/>
</dbReference>
<evidence type="ECO:0000256" key="2">
    <source>
        <dbReference type="ARBA" id="ARBA00020675"/>
    </source>
</evidence>
<organism evidence="10 11">
    <name type="scientific">Candidatus Falkowbacteria bacterium RIFOXYA2_FULL_47_19</name>
    <dbReference type="NCBI Taxonomy" id="1797994"/>
    <lineage>
        <taxon>Bacteria</taxon>
        <taxon>Candidatus Falkowiibacteriota</taxon>
    </lineage>
</organism>
<evidence type="ECO:0000256" key="5">
    <source>
        <dbReference type="ARBA" id="ARBA00022917"/>
    </source>
</evidence>
<feature type="domain" description="Tr-type G" evidence="9">
    <location>
        <begin position="170"/>
        <end position="339"/>
    </location>
</feature>
<dbReference type="Pfam" id="PF00009">
    <property type="entry name" value="GTP_EFTU"/>
    <property type="match status" value="1"/>
</dbReference>
<comment type="caution">
    <text evidence="10">The sequence shown here is derived from an EMBL/GenBank/DDBJ whole genome shotgun (WGS) entry which is preliminary data.</text>
</comment>
<protein>
    <recommendedName>
        <fullName evidence="2 7">Translation initiation factor IF-2</fullName>
    </recommendedName>
</protein>
<dbReference type="Pfam" id="PF11987">
    <property type="entry name" value="IF-2"/>
    <property type="match status" value="1"/>
</dbReference>
<evidence type="ECO:0000259" key="9">
    <source>
        <dbReference type="PROSITE" id="PS51722"/>
    </source>
</evidence>
<dbReference type="GO" id="GO:0003924">
    <property type="term" value="F:GTPase activity"/>
    <property type="evidence" value="ECO:0007669"/>
    <property type="project" value="UniProtKB-UniRule"/>
</dbReference>
<evidence type="ECO:0000256" key="1">
    <source>
        <dbReference type="ARBA" id="ARBA00007733"/>
    </source>
</evidence>
<dbReference type="SUPFAM" id="SSF52156">
    <property type="entry name" value="Initiation factor IF2/eIF5b, domain 3"/>
    <property type="match status" value="1"/>
</dbReference>
<dbReference type="InterPro" id="IPR005225">
    <property type="entry name" value="Small_GTP-bd"/>
</dbReference>
<evidence type="ECO:0000256" key="8">
    <source>
        <dbReference type="RuleBase" id="RU000644"/>
    </source>
</evidence>
<dbReference type="InterPro" id="IPR044145">
    <property type="entry name" value="IF2_II"/>
</dbReference>
<dbReference type="PANTHER" id="PTHR43381:SF4">
    <property type="entry name" value="EUKARYOTIC TRANSLATION INITIATION FACTOR 5B"/>
    <property type="match status" value="1"/>
</dbReference>
<accession>A0A1F5SGA2</accession>
<dbReference type="Gene3D" id="3.40.50.10050">
    <property type="entry name" value="Translation initiation factor IF- 2, domain 3"/>
    <property type="match status" value="1"/>
</dbReference>
<reference evidence="10 11" key="1">
    <citation type="journal article" date="2016" name="Nat. Commun.">
        <title>Thousands of microbial genomes shed light on interconnected biogeochemical processes in an aquifer system.</title>
        <authorList>
            <person name="Anantharaman K."/>
            <person name="Brown C.T."/>
            <person name="Hug L.A."/>
            <person name="Sharon I."/>
            <person name="Castelle C.J."/>
            <person name="Probst A.J."/>
            <person name="Thomas B.C."/>
            <person name="Singh A."/>
            <person name="Wilkins M.J."/>
            <person name="Karaoz U."/>
            <person name="Brodie E.L."/>
            <person name="Williams K.H."/>
            <person name="Hubbard S.S."/>
            <person name="Banfield J.F."/>
        </authorList>
    </citation>
    <scope>NUCLEOTIDE SEQUENCE [LARGE SCALE GENOMIC DNA]</scope>
</reference>
<dbReference type="SUPFAM" id="SSF50447">
    <property type="entry name" value="Translation proteins"/>
    <property type="match status" value="2"/>
</dbReference>
<evidence type="ECO:0000256" key="7">
    <source>
        <dbReference type="HAMAP-Rule" id="MF_00100"/>
    </source>
</evidence>
<dbReference type="CDD" id="cd03702">
    <property type="entry name" value="IF2_mtIF2_II"/>
    <property type="match status" value="1"/>
</dbReference>
<feature type="binding site" evidence="7">
    <location>
        <begin position="179"/>
        <end position="186"/>
    </location>
    <ligand>
        <name>GTP</name>
        <dbReference type="ChEBI" id="CHEBI:37565"/>
    </ligand>
</feature>
<comment type="function">
    <text evidence="7 8">One of the essential components for the initiation of protein synthesis. Protects formylmethionyl-tRNA from spontaneous hydrolysis and promotes its binding to the 30S ribosomal subunits. Also involved in the hydrolysis of GTP during the formation of the 70S ribosomal complex.</text>
</comment>
<dbReference type="Proteomes" id="UP000178367">
    <property type="component" value="Unassembled WGS sequence"/>
</dbReference>
<dbReference type="GO" id="GO:0003743">
    <property type="term" value="F:translation initiation factor activity"/>
    <property type="evidence" value="ECO:0007669"/>
    <property type="project" value="UniProtKB-UniRule"/>
</dbReference>
<keyword evidence="4 7" id="KW-0547">Nucleotide-binding</keyword>
<dbReference type="EMBL" id="MFGB01000020">
    <property type="protein sequence ID" value="OGF25689.1"/>
    <property type="molecule type" value="Genomic_DNA"/>
</dbReference>
<dbReference type="PROSITE" id="PS51722">
    <property type="entry name" value="G_TR_2"/>
    <property type="match status" value="1"/>
</dbReference>
<dbReference type="Pfam" id="PF04760">
    <property type="entry name" value="IF2_N"/>
    <property type="match status" value="1"/>
</dbReference>
<evidence type="ECO:0000256" key="6">
    <source>
        <dbReference type="ARBA" id="ARBA00023134"/>
    </source>
</evidence>
<sequence>MNVTELARILRVNPQELRDYLPQYGFDIGQKAIKIDGHVANKIMKEWPDIRRKIARQKELELQKDKINIPENETSAEKKTISIPRLVTVRELAALSGAPLNKILAELMKNGIFASLNEKIDFDTAWLVGTELGLEIKPAETKKEAENREEEEEDKIKSAFAKEEEKDLLPRPPVIVVMGHVDHGKTKLLDAIRRTHVVDGEAGGITQHIGAYQVMRRQKLITFIDTPGHEAFTAMRSRGARIADIAILVVAADDGVKPQTIEAFRIIEKAKIPFVVAINKIDKPGANLDKTKQELSSQLNIVPEDWGGKTICAPVSAKEGQGITELLDMVLLAAEMEAKSLKANPAASALGTIIESHVDKGAGPVATILIQNGTLKVGDHLVFDGIDIGRVRGLNNYQGEKIESALPATPIQILGLKALPRVGDIIGVGFGEKMKSKKTKTIVRSAGSQMPENTIREDDKAKKINIIIKSDVLGSGEAIEESLEKINTDKVKVRVISRGLGNITEGDLKRAEAANGLVIGFNVKIPTVIENMAREKNIEIKLYNIIYNLINDVKAMMLSALGPVTERKDLGRLKVKAVFKNEKTSQIVGGRMEEGRVEKGSMIEVWRNKEFLTSGVLKKLQSAKEDVTDCETGQECGIEYEGSPIIEVGDVLRFYKTEETAGKL</sequence>
<dbReference type="FunFam" id="2.40.30.10:FF:000008">
    <property type="entry name" value="Translation initiation factor IF-2"/>
    <property type="match status" value="1"/>
</dbReference>
<comment type="similarity">
    <text evidence="1 7 8">Belongs to the TRAFAC class translation factor GTPase superfamily. Classic translation factor GTPase family. IF-2 subfamily.</text>
</comment>
<dbReference type="CDD" id="cd01887">
    <property type="entry name" value="IF2_eIF5B"/>
    <property type="match status" value="1"/>
</dbReference>
<dbReference type="NCBIfam" id="TIGR00231">
    <property type="entry name" value="small_GTP"/>
    <property type="match status" value="1"/>
</dbReference>
<evidence type="ECO:0000313" key="11">
    <source>
        <dbReference type="Proteomes" id="UP000178367"/>
    </source>
</evidence>
<dbReference type="InterPro" id="IPR027417">
    <property type="entry name" value="P-loop_NTPase"/>
</dbReference>
<dbReference type="FunFam" id="3.40.50.10050:FF:000001">
    <property type="entry name" value="Translation initiation factor IF-2"/>
    <property type="match status" value="1"/>
</dbReference>
<evidence type="ECO:0000256" key="4">
    <source>
        <dbReference type="ARBA" id="ARBA00022741"/>
    </source>
</evidence>
<keyword evidence="3 7" id="KW-0396">Initiation factor</keyword>
<dbReference type="InterPro" id="IPR000178">
    <property type="entry name" value="TF_IF2_bacterial-like"/>
</dbReference>
<dbReference type="InterPro" id="IPR009000">
    <property type="entry name" value="Transl_B-barrel_sf"/>
</dbReference>
<comment type="subcellular location">
    <subcellularLocation>
        <location evidence="7">Cytoplasm</location>
    </subcellularLocation>
</comment>
<dbReference type="NCBIfam" id="TIGR00487">
    <property type="entry name" value="IF-2"/>
    <property type="match status" value="1"/>
</dbReference>
<dbReference type="InterPro" id="IPR023115">
    <property type="entry name" value="TIF_IF2_dom3"/>
</dbReference>
<dbReference type="STRING" id="1797994.A2227_00585"/>
<gene>
    <name evidence="7" type="primary">infB</name>
    <name evidence="10" type="ORF">A2227_00585</name>
</gene>
<dbReference type="InterPro" id="IPR015760">
    <property type="entry name" value="TIF_IF2"/>
</dbReference>
<keyword evidence="5 7" id="KW-0648">Protein biosynthesis</keyword>
<dbReference type="HAMAP" id="MF_00100_B">
    <property type="entry name" value="IF_2_B"/>
    <property type="match status" value="1"/>
</dbReference>
<name>A0A1F5SGA2_9BACT</name>
<dbReference type="Pfam" id="PF22042">
    <property type="entry name" value="EF-G_D2"/>
    <property type="match status" value="1"/>
</dbReference>
<comment type="caution">
    <text evidence="7">Lacks conserved residue(s) required for the propagation of feature annotation.</text>
</comment>
<keyword evidence="6 7" id="KW-0342">GTP-binding</keyword>
<dbReference type="Gene3D" id="3.40.50.300">
    <property type="entry name" value="P-loop containing nucleotide triphosphate hydrolases"/>
    <property type="match status" value="1"/>
</dbReference>
<dbReference type="InterPro" id="IPR053905">
    <property type="entry name" value="EF-G-like_DII"/>
</dbReference>
<dbReference type="AlphaFoldDB" id="A0A1F5SGA2"/>
<dbReference type="InterPro" id="IPR000795">
    <property type="entry name" value="T_Tr_GTP-bd_dom"/>
</dbReference>
<dbReference type="InterPro" id="IPR006847">
    <property type="entry name" value="IF2_N"/>
</dbReference>
<dbReference type="PANTHER" id="PTHR43381">
    <property type="entry name" value="TRANSLATION INITIATION FACTOR IF-2-RELATED"/>
    <property type="match status" value="1"/>
</dbReference>
<evidence type="ECO:0000256" key="3">
    <source>
        <dbReference type="ARBA" id="ARBA00022540"/>
    </source>
</evidence>
<dbReference type="FunFam" id="3.40.50.300:FF:000019">
    <property type="entry name" value="Translation initiation factor IF-2"/>
    <property type="match status" value="1"/>
</dbReference>
<dbReference type="SUPFAM" id="SSF52540">
    <property type="entry name" value="P-loop containing nucleoside triphosphate hydrolases"/>
    <property type="match status" value="1"/>
</dbReference>
<feature type="binding site" evidence="7">
    <location>
        <begin position="225"/>
        <end position="229"/>
    </location>
    <ligand>
        <name>GTP</name>
        <dbReference type="ChEBI" id="CHEBI:37565"/>
    </ligand>
</feature>
<proteinExistence type="inferred from homology"/>
<evidence type="ECO:0000313" key="10">
    <source>
        <dbReference type="EMBL" id="OGF25689.1"/>
    </source>
</evidence>
<dbReference type="GO" id="GO:0005737">
    <property type="term" value="C:cytoplasm"/>
    <property type="evidence" value="ECO:0007669"/>
    <property type="project" value="UniProtKB-SubCell"/>
</dbReference>
<dbReference type="Gene3D" id="2.40.30.10">
    <property type="entry name" value="Translation factors"/>
    <property type="match status" value="2"/>
</dbReference>